<evidence type="ECO:0000256" key="6">
    <source>
        <dbReference type="PROSITE-ProRule" id="PRU01091"/>
    </source>
</evidence>
<dbReference type="SMART" id="SM01043">
    <property type="entry name" value="BTAD"/>
    <property type="match status" value="1"/>
</dbReference>
<dbReference type="CDD" id="cd15831">
    <property type="entry name" value="BTAD"/>
    <property type="match status" value="1"/>
</dbReference>
<evidence type="ECO:0000256" key="3">
    <source>
        <dbReference type="ARBA" id="ARBA00023015"/>
    </source>
</evidence>
<evidence type="ECO:0000256" key="2">
    <source>
        <dbReference type="ARBA" id="ARBA00023012"/>
    </source>
</evidence>
<evidence type="ECO:0000256" key="5">
    <source>
        <dbReference type="ARBA" id="ARBA00023163"/>
    </source>
</evidence>
<dbReference type="SUPFAM" id="SSF46894">
    <property type="entry name" value="C-terminal effector domain of the bipartite response regulators"/>
    <property type="match status" value="1"/>
</dbReference>
<dbReference type="PANTHER" id="PTHR35807:SF1">
    <property type="entry name" value="TRANSCRIPTIONAL REGULATOR REDD"/>
    <property type="match status" value="1"/>
</dbReference>
<protein>
    <submittedName>
        <fullName evidence="8">AfsR/SARP family transcriptional regulator</fullName>
    </submittedName>
</protein>
<sequence length="268" mass="29675">MEISLLGPLDAESAGARILPTAAKQRQLLALLALHANRGVPVSMLMEEIWEDDPPRSASTTLQTYILQLRRLISSSLGDRSGIVAKEILVYQHGGYQLRMLPGTVDAQEYDRIAARGQAAFDAGDDERAVAAFRRALDLWQGPALADVRAGTFLEMERVRLEESRLGILERRIDVELSMGRHTELLPELTVLTARHGLHEGLHALRVIALYRAGRPSEALSAFSTLRTRLNETLGIEPSPRLQRLNRAVLAGDQLLEQGRRLGQQRGV</sequence>
<dbReference type="Gene3D" id="1.25.40.10">
    <property type="entry name" value="Tetratricopeptide repeat domain"/>
    <property type="match status" value="1"/>
</dbReference>
<keyword evidence="9" id="KW-1185">Reference proteome</keyword>
<dbReference type="InterPro" id="IPR011990">
    <property type="entry name" value="TPR-like_helical_dom_sf"/>
</dbReference>
<dbReference type="InterPro" id="IPR001867">
    <property type="entry name" value="OmpR/PhoB-type_DNA-bd"/>
</dbReference>
<dbReference type="Pfam" id="PF00486">
    <property type="entry name" value="Trans_reg_C"/>
    <property type="match status" value="1"/>
</dbReference>
<dbReference type="InterPro" id="IPR051677">
    <property type="entry name" value="AfsR-DnrI-RedD_regulator"/>
</dbReference>
<name>A0ABY9VVN2_9ACTN</name>
<feature type="domain" description="OmpR/PhoB-type" evidence="7">
    <location>
        <begin position="1"/>
        <end position="100"/>
    </location>
</feature>
<gene>
    <name evidence="8" type="ORF">RI138_14765</name>
</gene>
<dbReference type="Proteomes" id="UP001303236">
    <property type="component" value="Chromosome"/>
</dbReference>
<organism evidence="8 9">
    <name type="scientific">Streptomyces durocortorensis</name>
    <dbReference type="NCBI Taxonomy" id="2811104"/>
    <lineage>
        <taxon>Bacteria</taxon>
        <taxon>Bacillati</taxon>
        <taxon>Actinomycetota</taxon>
        <taxon>Actinomycetes</taxon>
        <taxon>Kitasatosporales</taxon>
        <taxon>Streptomycetaceae</taxon>
        <taxon>Streptomyces</taxon>
    </lineage>
</organism>
<proteinExistence type="inferred from homology"/>
<keyword evidence="5" id="KW-0804">Transcription</keyword>
<dbReference type="PROSITE" id="PS51755">
    <property type="entry name" value="OMPR_PHOB"/>
    <property type="match status" value="1"/>
</dbReference>
<dbReference type="EMBL" id="CP134500">
    <property type="protein sequence ID" value="WNF27987.1"/>
    <property type="molecule type" value="Genomic_DNA"/>
</dbReference>
<dbReference type="InterPro" id="IPR016032">
    <property type="entry name" value="Sig_transdc_resp-reg_C-effctor"/>
</dbReference>
<keyword evidence="3" id="KW-0805">Transcription regulation</keyword>
<comment type="similarity">
    <text evidence="1">Belongs to the AfsR/DnrI/RedD regulatory family.</text>
</comment>
<dbReference type="PANTHER" id="PTHR35807">
    <property type="entry name" value="TRANSCRIPTIONAL REGULATOR REDD-RELATED"/>
    <property type="match status" value="1"/>
</dbReference>
<keyword evidence="2" id="KW-0902">Two-component regulatory system</keyword>
<feature type="DNA-binding region" description="OmpR/PhoB-type" evidence="6">
    <location>
        <begin position="1"/>
        <end position="100"/>
    </location>
</feature>
<evidence type="ECO:0000313" key="9">
    <source>
        <dbReference type="Proteomes" id="UP001303236"/>
    </source>
</evidence>
<dbReference type="Pfam" id="PF03704">
    <property type="entry name" value="BTAD"/>
    <property type="match status" value="1"/>
</dbReference>
<keyword evidence="4 6" id="KW-0238">DNA-binding</keyword>
<dbReference type="InterPro" id="IPR005158">
    <property type="entry name" value="BTAD"/>
</dbReference>
<dbReference type="SUPFAM" id="SSF48452">
    <property type="entry name" value="TPR-like"/>
    <property type="match status" value="1"/>
</dbReference>
<dbReference type="Gene3D" id="1.10.10.10">
    <property type="entry name" value="Winged helix-like DNA-binding domain superfamily/Winged helix DNA-binding domain"/>
    <property type="match status" value="1"/>
</dbReference>
<evidence type="ECO:0000259" key="7">
    <source>
        <dbReference type="PROSITE" id="PS51755"/>
    </source>
</evidence>
<dbReference type="InterPro" id="IPR036388">
    <property type="entry name" value="WH-like_DNA-bd_sf"/>
</dbReference>
<accession>A0ABY9VVN2</accession>
<evidence type="ECO:0000256" key="4">
    <source>
        <dbReference type="ARBA" id="ARBA00023125"/>
    </source>
</evidence>
<dbReference type="SMART" id="SM00862">
    <property type="entry name" value="Trans_reg_C"/>
    <property type="match status" value="1"/>
</dbReference>
<evidence type="ECO:0000256" key="1">
    <source>
        <dbReference type="ARBA" id="ARBA00005820"/>
    </source>
</evidence>
<reference evidence="8 9" key="1">
    <citation type="submission" date="2023-09" db="EMBL/GenBank/DDBJ databases">
        <title>Genome completion map analysis of the actinomycetes C11-1.</title>
        <authorList>
            <person name="Qin P."/>
            <person name="Guan P."/>
        </authorList>
    </citation>
    <scope>NUCLEOTIDE SEQUENCE [LARGE SCALE GENOMIC DNA]</scope>
    <source>
        <strain evidence="8 9">C11-1</strain>
    </source>
</reference>
<evidence type="ECO:0000313" key="8">
    <source>
        <dbReference type="EMBL" id="WNF27987.1"/>
    </source>
</evidence>